<dbReference type="InterPro" id="IPR025850">
    <property type="entry name" value="SUKH-3"/>
</dbReference>
<sequence>MPEEAGRPPGGDAEDAALLAILVATTHGAGEVFPAAERAVREFHGVTVRPDPAGGREVAALGAVVDPREARFDVPSLLRLADSLGVRLFPLGRTDTDAPLAVDEHGRLLMLGPGGPWLLGETVRDGLTALAEGRAPVRLRPPRWNVPLPGLPAELGAAVRAALVAVYVLHSTGVFSARALRLRATTLRGIGVVAVDEEFPLRRGALEDNAEPLAEAMTRAVEAAGARPGACELTLTVPAPPGTEGPAATVTCALTTGAEPDAPALTLTAALSAASGPTAAALTACARELAAWAAAREGSPRAVSDEPSPAT</sequence>
<organism evidence="1 2">
    <name type="scientific">Streptomyces gulbargensis</name>
    <dbReference type="NCBI Taxonomy" id="364901"/>
    <lineage>
        <taxon>Bacteria</taxon>
        <taxon>Bacillati</taxon>
        <taxon>Actinomycetota</taxon>
        <taxon>Actinomycetes</taxon>
        <taxon>Kitasatosporales</taxon>
        <taxon>Streptomycetaceae</taxon>
        <taxon>Streptomyces</taxon>
    </lineage>
</organism>
<reference evidence="2" key="1">
    <citation type="journal article" date="2019" name="Int. J. Syst. Evol. Microbiol.">
        <title>The Global Catalogue of Microorganisms (GCM) 10K type strain sequencing project: providing services to taxonomists for standard genome sequencing and annotation.</title>
        <authorList>
            <consortium name="The Broad Institute Genomics Platform"/>
            <consortium name="The Broad Institute Genome Sequencing Center for Infectious Disease"/>
            <person name="Wu L."/>
            <person name="Ma J."/>
        </authorList>
    </citation>
    <scope>NUCLEOTIDE SEQUENCE [LARGE SCALE GENOMIC DNA]</scope>
    <source>
        <strain evidence="2">JCM 16956</strain>
    </source>
</reference>
<protein>
    <submittedName>
        <fullName evidence="1">Uncharacterized protein</fullName>
    </submittedName>
</protein>
<dbReference type="Proteomes" id="UP001501000">
    <property type="component" value="Unassembled WGS sequence"/>
</dbReference>
<evidence type="ECO:0000313" key="1">
    <source>
        <dbReference type="EMBL" id="GAA3933294.1"/>
    </source>
</evidence>
<dbReference type="Pfam" id="PF14433">
    <property type="entry name" value="SUKH-3"/>
    <property type="match status" value="1"/>
</dbReference>
<comment type="caution">
    <text evidence="1">The sequence shown here is derived from an EMBL/GenBank/DDBJ whole genome shotgun (WGS) entry which is preliminary data.</text>
</comment>
<dbReference type="EMBL" id="BAABAJ010000018">
    <property type="protein sequence ID" value="GAA3933294.1"/>
    <property type="molecule type" value="Genomic_DNA"/>
</dbReference>
<keyword evidence="2" id="KW-1185">Reference proteome</keyword>
<evidence type="ECO:0000313" key="2">
    <source>
        <dbReference type="Proteomes" id="UP001501000"/>
    </source>
</evidence>
<name>A0ABP7N1J4_9ACTN</name>
<gene>
    <name evidence="1" type="ORF">GCM10022244_47290</name>
</gene>
<proteinExistence type="predicted"/>
<accession>A0ABP7N1J4</accession>